<gene>
    <name evidence="10" type="ORF">CLV27_0282</name>
</gene>
<comment type="catalytic activity">
    <reaction evidence="8">
        <text>ATP + H2O + cellular proteinSide 1 = ADP + phosphate + cellular proteinSide 2.</text>
        <dbReference type="EC" id="7.4.2.8"/>
    </reaction>
</comment>
<evidence type="ECO:0000256" key="5">
    <source>
        <dbReference type="ARBA" id="ARBA00022927"/>
    </source>
</evidence>
<evidence type="ECO:0000256" key="6">
    <source>
        <dbReference type="ARBA" id="ARBA00022967"/>
    </source>
</evidence>
<dbReference type="InterPro" id="IPR013369">
    <property type="entry name" value="T2SS_GspE"/>
</dbReference>
<dbReference type="PROSITE" id="PS00662">
    <property type="entry name" value="T2SP_E"/>
    <property type="match status" value="1"/>
</dbReference>
<proteinExistence type="inferred from homology"/>
<keyword evidence="11" id="KW-1185">Reference proteome</keyword>
<dbReference type="InterPro" id="IPR007831">
    <property type="entry name" value="T2SS_GspE_N"/>
</dbReference>
<organism evidence="10 11">
    <name type="scientific">Phorcysia thermohydrogeniphila</name>
    <dbReference type="NCBI Taxonomy" id="936138"/>
    <lineage>
        <taxon>Bacteria</taxon>
        <taxon>Pseudomonadati</taxon>
        <taxon>Aquificota</taxon>
        <taxon>Aquificia</taxon>
        <taxon>Desulfurobacteriales</taxon>
        <taxon>Desulfurobacteriaceae</taxon>
        <taxon>Phorcysia</taxon>
    </lineage>
</organism>
<dbReference type="Gene3D" id="3.30.300.160">
    <property type="entry name" value="Type II secretion system, protein E, N-terminal domain"/>
    <property type="match status" value="1"/>
</dbReference>
<dbReference type="GO" id="GO:0015627">
    <property type="term" value="C:type II protein secretion system complex"/>
    <property type="evidence" value="ECO:0007669"/>
    <property type="project" value="InterPro"/>
</dbReference>
<name>A0A4R1GHG1_9BACT</name>
<dbReference type="GO" id="GO:0015628">
    <property type="term" value="P:protein secretion by the type II secretion system"/>
    <property type="evidence" value="ECO:0007669"/>
    <property type="project" value="InterPro"/>
</dbReference>
<dbReference type="RefSeq" id="WP_132525063.1">
    <property type="nucleotide sequence ID" value="NZ_SMFV01000001.1"/>
</dbReference>
<dbReference type="InterPro" id="IPR003593">
    <property type="entry name" value="AAA+_ATPase"/>
</dbReference>
<evidence type="ECO:0000256" key="1">
    <source>
        <dbReference type="ARBA" id="ARBA00006611"/>
    </source>
</evidence>
<dbReference type="GO" id="GO:0008564">
    <property type="term" value="F:protein-exporting ATPase activity"/>
    <property type="evidence" value="ECO:0007669"/>
    <property type="project" value="UniProtKB-EC"/>
</dbReference>
<dbReference type="Gene3D" id="3.30.450.90">
    <property type="match status" value="1"/>
</dbReference>
<dbReference type="FunFam" id="3.40.50.300:FF:000398">
    <property type="entry name" value="Type IV pilus assembly ATPase PilB"/>
    <property type="match status" value="1"/>
</dbReference>
<dbReference type="InterPro" id="IPR037257">
    <property type="entry name" value="T2SS_E_N_sf"/>
</dbReference>
<reference evidence="10 11" key="1">
    <citation type="submission" date="2019-03" db="EMBL/GenBank/DDBJ databases">
        <title>Genomic Encyclopedia of Archaeal and Bacterial Type Strains, Phase II (KMG-II): from individual species to whole genera.</title>
        <authorList>
            <person name="Goeker M."/>
        </authorList>
    </citation>
    <scope>NUCLEOTIDE SEQUENCE [LARGE SCALE GENOMIC DNA]</scope>
    <source>
        <strain evidence="10 11">DSM 24425</strain>
    </source>
</reference>
<dbReference type="EC" id="7.4.2.8" evidence="7"/>
<dbReference type="CDD" id="cd01129">
    <property type="entry name" value="PulE-GspE-like"/>
    <property type="match status" value="1"/>
</dbReference>
<dbReference type="GO" id="GO:0005886">
    <property type="term" value="C:plasma membrane"/>
    <property type="evidence" value="ECO:0007669"/>
    <property type="project" value="TreeGrafter"/>
</dbReference>
<dbReference type="SMART" id="SM00382">
    <property type="entry name" value="AAA"/>
    <property type="match status" value="1"/>
</dbReference>
<dbReference type="Pfam" id="PF05157">
    <property type="entry name" value="MshEN"/>
    <property type="match status" value="1"/>
</dbReference>
<dbReference type="NCBIfam" id="TIGR02533">
    <property type="entry name" value="type_II_gspE"/>
    <property type="match status" value="1"/>
</dbReference>
<evidence type="ECO:0000256" key="8">
    <source>
        <dbReference type="ARBA" id="ARBA00034006"/>
    </source>
</evidence>
<dbReference type="AlphaFoldDB" id="A0A4R1GHG1"/>
<dbReference type="FunFam" id="3.30.450.90:FF:000001">
    <property type="entry name" value="Type II secretion system ATPase GspE"/>
    <property type="match status" value="1"/>
</dbReference>
<sequence length="533" mass="60281">MLSEREFIERLKKRGLIPQKAGSKFRDLVGIVKWSSPEIKELFKEAGIPFLEKLPEIEREVLSRVPSLFLRRERIIPLKEGEHYVEVATDNPFNFEGLKKLEWMFSKPVKAFVVPFDEINAFLMEGEESEEQEQEEFEEVLGEDILASTEEAPTVQFINDILMTALRVRASDIHFEPFKDRMRIRFRVDGVLKTFREIPVSKVPAVVSRLKIMANLDIAEKRLPQDGRIMVRVGGKEVDIRVSTLPTYFGERVVLRLLSKESILYSTKELGLLEEDYRLFEKLIHTPHGIVLVTGPTGSGKTTTLYAALSEINNEEINIITVEDPVEYQLDGISQVQVKPDIGLTFASALRSILRQDPDVIMIGEIRDVETAEIAIQAALTGHLVFSTLHTNDAASSVTRLLDMGIEPFLVASSVVGVIAQRLVRKVCPYCKEEYTPTFEELRELGIENFKGSFYRGKGCENCMGTGYLGRTAIYEILLVDSAVRRAILDNRDSDEIKKLAVDRGMKTLRVDGAEKVKMGITTPEEVLRVTRG</sequence>
<dbReference type="GO" id="GO:0005524">
    <property type="term" value="F:ATP binding"/>
    <property type="evidence" value="ECO:0007669"/>
    <property type="project" value="UniProtKB-KW"/>
</dbReference>
<evidence type="ECO:0000313" key="10">
    <source>
        <dbReference type="EMBL" id="TCK06481.1"/>
    </source>
</evidence>
<evidence type="ECO:0000313" key="11">
    <source>
        <dbReference type="Proteomes" id="UP000295777"/>
    </source>
</evidence>
<dbReference type="InterPro" id="IPR027417">
    <property type="entry name" value="P-loop_NTPase"/>
</dbReference>
<comment type="caution">
    <text evidence="10">The sequence shown here is derived from an EMBL/GenBank/DDBJ whole genome shotgun (WGS) entry which is preliminary data.</text>
</comment>
<evidence type="ECO:0000259" key="9">
    <source>
        <dbReference type="PROSITE" id="PS00662"/>
    </source>
</evidence>
<evidence type="ECO:0000256" key="2">
    <source>
        <dbReference type="ARBA" id="ARBA00022448"/>
    </source>
</evidence>
<keyword evidence="4" id="KW-0067">ATP-binding</keyword>
<comment type="similarity">
    <text evidence="1">Belongs to the GSP E family.</text>
</comment>
<feature type="domain" description="Bacterial type II secretion system protein E" evidence="9">
    <location>
        <begin position="354"/>
        <end position="368"/>
    </location>
</feature>
<protein>
    <recommendedName>
        <fullName evidence="7">protein-secreting ATPase</fullName>
        <ecNumber evidence="7">7.4.2.8</ecNumber>
    </recommendedName>
</protein>
<evidence type="ECO:0000256" key="7">
    <source>
        <dbReference type="ARBA" id="ARBA00024382"/>
    </source>
</evidence>
<keyword evidence="3" id="KW-0547">Nucleotide-binding</keyword>
<accession>A0A4R1GHG1</accession>
<dbReference type="OrthoDB" id="9765501at2"/>
<evidence type="ECO:0000256" key="4">
    <source>
        <dbReference type="ARBA" id="ARBA00022840"/>
    </source>
</evidence>
<dbReference type="Gene3D" id="3.40.50.300">
    <property type="entry name" value="P-loop containing nucleotide triphosphate hydrolases"/>
    <property type="match status" value="1"/>
</dbReference>
<dbReference type="Proteomes" id="UP000295777">
    <property type="component" value="Unassembled WGS sequence"/>
</dbReference>
<dbReference type="InterPro" id="IPR001482">
    <property type="entry name" value="T2SS/T4SS_dom"/>
</dbReference>
<dbReference type="PANTHER" id="PTHR30258:SF2">
    <property type="entry name" value="COMG OPERON PROTEIN 1"/>
    <property type="match status" value="1"/>
</dbReference>
<dbReference type="SUPFAM" id="SSF160246">
    <property type="entry name" value="EspE N-terminal domain-like"/>
    <property type="match status" value="1"/>
</dbReference>
<keyword evidence="6" id="KW-1278">Translocase</keyword>
<keyword evidence="2" id="KW-0813">Transport</keyword>
<evidence type="ECO:0000256" key="3">
    <source>
        <dbReference type="ARBA" id="ARBA00022741"/>
    </source>
</evidence>
<dbReference type="GO" id="GO:0016887">
    <property type="term" value="F:ATP hydrolysis activity"/>
    <property type="evidence" value="ECO:0007669"/>
    <property type="project" value="TreeGrafter"/>
</dbReference>
<dbReference type="PANTHER" id="PTHR30258">
    <property type="entry name" value="TYPE II SECRETION SYSTEM PROTEIN GSPE-RELATED"/>
    <property type="match status" value="1"/>
</dbReference>
<dbReference type="EMBL" id="SMFV01000001">
    <property type="protein sequence ID" value="TCK06481.1"/>
    <property type="molecule type" value="Genomic_DNA"/>
</dbReference>
<dbReference type="Pfam" id="PF00437">
    <property type="entry name" value="T2SSE"/>
    <property type="match status" value="1"/>
</dbReference>
<dbReference type="SUPFAM" id="SSF52540">
    <property type="entry name" value="P-loop containing nucleoside triphosphate hydrolases"/>
    <property type="match status" value="1"/>
</dbReference>
<keyword evidence="5" id="KW-0653">Protein transport</keyword>